<dbReference type="AlphaFoldDB" id="A0AAV3FC59"/>
<gene>
    <name evidence="1" type="ORF">HA1_08507</name>
</gene>
<evidence type="ECO:0000313" key="2">
    <source>
        <dbReference type="Proteomes" id="UP000005358"/>
    </source>
</evidence>
<comment type="caution">
    <text evidence="1">The sequence shown here is derived from an EMBL/GenBank/DDBJ whole genome shotgun (WGS) entry which is preliminary data.</text>
</comment>
<name>A0AAV3FC59_CLOPF</name>
<organism evidence="1 2">
    <name type="scientific">Clostridium perfringens F262</name>
    <dbReference type="NCBI Taxonomy" id="883064"/>
    <lineage>
        <taxon>Bacteria</taxon>
        <taxon>Bacillati</taxon>
        <taxon>Bacillota</taxon>
        <taxon>Clostridia</taxon>
        <taxon>Eubacteriales</taxon>
        <taxon>Clostridiaceae</taxon>
        <taxon>Clostridium</taxon>
    </lineage>
</organism>
<protein>
    <submittedName>
        <fullName evidence="1">Uncharacterized protein</fullName>
    </submittedName>
</protein>
<sequence length="231" mass="27372">MEIRIIYNYVIQSCSKGYPVITEDIIKINNETTLEDIFKYSNQENADVSKYYKISGGYYFNRKILPYIKNKNNEVIWEPEYKNIKVLDFIFTHDIQDNTIYADTEITQAGGPELNDVSQLWNHCYPIIDQIVTVVCFYELSIKLSNFIKGLFKGKKIEQVPPNSFIEFILSKDKWNHYELAEYMEITPEESKNLLKGFGYKWDNSKKIYINRNNLKEILEKFSKISIYKNL</sequence>
<accession>A0AAV3FC59</accession>
<dbReference type="RefSeq" id="WP_003481464.1">
    <property type="nucleotide sequence ID" value="NZ_CM001477.1"/>
</dbReference>
<evidence type="ECO:0000313" key="1">
    <source>
        <dbReference type="EMBL" id="EIA17025.1"/>
    </source>
</evidence>
<dbReference type="Proteomes" id="UP000005358">
    <property type="component" value="Chromosome"/>
</dbReference>
<proteinExistence type="predicted"/>
<reference evidence="1 2" key="1">
    <citation type="journal article" date="2012" name="PLoS ONE">
        <title>Genome Sequencing and Analysis of a Type A Clostridium perfringens Isolate from a Case of Bovine Clostridial Abomasitis.</title>
        <authorList>
            <person name="Nowell V.J."/>
            <person name="Kropinski A.M."/>
            <person name="Songer J.G."/>
            <person name="Macinnes J.I."/>
            <person name="Parreira V.R."/>
            <person name="Prescott J.F."/>
        </authorList>
    </citation>
    <scope>NUCLEOTIDE SEQUENCE [LARGE SCALE GENOMIC DNA]</scope>
    <source>
        <strain evidence="1 2">F262</strain>
    </source>
</reference>
<dbReference type="EMBL" id="AFES01000023">
    <property type="protein sequence ID" value="EIA17025.1"/>
    <property type="molecule type" value="Genomic_DNA"/>
</dbReference>